<dbReference type="EMBL" id="CM043015">
    <property type="protein sequence ID" value="KAI4470767.1"/>
    <property type="molecule type" value="Genomic_DNA"/>
</dbReference>
<evidence type="ECO:0000313" key="1">
    <source>
        <dbReference type="EMBL" id="KAI4470767.1"/>
    </source>
</evidence>
<comment type="caution">
    <text evidence="1">The sequence shown here is derived from an EMBL/GenBank/DDBJ whole genome shotgun (WGS) entry which is preliminary data.</text>
</comment>
<accession>A0ACB9TV63</accession>
<evidence type="ECO:0000313" key="2">
    <source>
        <dbReference type="Proteomes" id="UP001056778"/>
    </source>
</evidence>
<dbReference type="Proteomes" id="UP001056778">
    <property type="component" value="Chromosome 1"/>
</dbReference>
<name>A0ACB9TV63_HOLOL</name>
<protein>
    <submittedName>
        <fullName evidence="1">Btb domain transcription factor</fullName>
    </submittedName>
</protein>
<gene>
    <name evidence="1" type="ORF">MML48_1g16308</name>
</gene>
<organism evidence="1 2">
    <name type="scientific">Holotrichia oblita</name>
    <name type="common">Chafer beetle</name>
    <dbReference type="NCBI Taxonomy" id="644536"/>
    <lineage>
        <taxon>Eukaryota</taxon>
        <taxon>Metazoa</taxon>
        <taxon>Ecdysozoa</taxon>
        <taxon>Arthropoda</taxon>
        <taxon>Hexapoda</taxon>
        <taxon>Insecta</taxon>
        <taxon>Pterygota</taxon>
        <taxon>Neoptera</taxon>
        <taxon>Endopterygota</taxon>
        <taxon>Coleoptera</taxon>
        <taxon>Polyphaga</taxon>
        <taxon>Scarabaeiformia</taxon>
        <taxon>Scarabaeidae</taxon>
        <taxon>Melolonthinae</taxon>
        <taxon>Holotrichia</taxon>
    </lineage>
</organism>
<reference evidence="1" key="1">
    <citation type="submission" date="2022-04" db="EMBL/GenBank/DDBJ databases">
        <title>Chromosome-scale genome assembly of Holotrichia oblita Faldermann.</title>
        <authorList>
            <person name="Rongchong L."/>
        </authorList>
    </citation>
    <scope>NUCLEOTIDE SEQUENCE</scope>
    <source>
        <strain evidence="1">81SQS9</strain>
    </source>
</reference>
<proteinExistence type="predicted"/>
<sequence>MNADEKYALNWSSYADHFKNAFTQILESNDFVDVTLSCEGKKIKAHRVILSACSTYFYDIFKDNPCNHPTVVLRDVKYSNVNYLLQFMYCGEVQVPTEHFSSFLQTAELLQISGLIPEKPKLLSEPLKLSSPIIKRKHSDESEHTQDKKKKEEFCSESDENLSGSETKEDTEVKNVMKSMPVENISNIQKLLNVTVAQAVPLYIRHYLSPSWYMHNIQCVSYAEFYVSDSTYLSKDTNPECECPVCAEKFTSIYALKQHMSFHIGETKCHICGKVMSRLDLLKKHLLAVHKIQLSTTKKLER</sequence>
<keyword evidence="2" id="KW-1185">Reference proteome</keyword>